<protein>
    <submittedName>
        <fullName evidence="1">Mobilisation protein</fullName>
    </submittedName>
</protein>
<reference evidence="1" key="1">
    <citation type="submission" date="2016-11" db="EMBL/GenBank/DDBJ databases">
        <title>RCH51 a multiply antibiotic resistant Acinetobacter baumannii ST103IP isolate carries resistance genes in three plasmids including a novel potentially conjugative plasmid carrying oxa235 in transposon Tn6252.</title>
        <authorList>
            <person name="Hamidian M."/>
            <person name="Nigro S.J."/>
            <person name="Hartstein R.M."/>
            <person name="Hall R.M."/>
        </authorList>
    </citation>
    <scope>NUCLEOTIDE SEQUENCE</scope>
    <source>
        <strain evidence="1">RCH51</strain>
        <plasmid evidence="1">pRCH51-3</plasmid>
    </source>
</reference>
<organism evidence="1">
    <name type="scientific">Acinetobacter baumannii</name>
    <dbReference type="NCBI Taxonomy" id="470"/>
    <lineage>
        <taxon>Bacteria</taxon>
        <taxon>Pseudomonadati</taxon>
        <taxon>Pseudomonadota</taxon>
        <taxon>Gammaproteobacteria</taxon>
        <taxon>Moraxellales</taxon>
        <taxon>Moraxellaceae</taxon>
        <taxon>Acinetobacter</taxon>
        <taxon>Acinetobacter calcoaceticus/baumannii complex</taxon>
    </lineage>
</organism>
<proteinExistence type="predicted"/>
<name>A0A1S6KKN5_ACIBA</name>
<dbReference type="RefSeq" id="WP_227552083.1">
    <property type="nucleotide sequence ID" value="NZ_KY216144.1"/>
</dbReference>
<geneLocation type="plasmid" evidence="1">
    <name>pRCH51-3</name>
</geneLocation>
<accession>A0A1S6KKN5</accession>
<dbReference type="EMBL" id="KY216144">
    <property type="protein sequence ID" value="AQT19042.1"/>
    <property type="molecule type" value="Genomic_DNA"/>
</dbReference>
<dbReference type="AlphaFoldDB" id="A0A1S6KKN5"/>
<gene>
    <name evidence="1" type="primary">mobC</name>
    <name evidence="1" type="ORF">pRCH51-3_00008</name>
</gene>
<sequence>MELFMTKDNKIFFRVDRAVLDWWEAKCEKQGIKKGAPFQKALELSYQKENDPEYSGQDFSLNLEKDLAEKIYQLAKFEEVDPDNLLKKMIKEKLSEIEKTQDVIDVFEKTSRKELRLKPSLMKAINEKAAQVGMKPNQYIISVLTANVTKDSIFFSQEEALKLGESNSQLLAIGRNLNQMAKNMNQGIYESYDREFVERVHQLVKAQVRHVFTLLERNKKRWE</sequence>
<keyword evidence="1" id="KW-0614">Plasmid</keyword>
<evidence type="ECO:0000313" key="1">
    <source>
        <dbReference type="EMBL" id="AQT19042.1"/>
    </source>
</evidence>
<dbReference type="Pfam" id="PF21983">
    <property type="entry name" value="NikA-like"/>
    <property type="match status" value="1"/>
</dbReference>
<dbReference type="InterPro" id="IPR053842">
    <property type="entry name" value="NikA-like"/>
</dbReference>